<keyword evidence="8" id="KW-0732">Signal</keyword>
<dbReference type="GO" id="GO:0003677">
    <property type="term" value="F:DNA binding"/>
    <property type="evidence" value="ECO:0007669"/>
    <property type="project" value="InterPro"/>
</dbReference>
<dbReference type="PANTHER" id="PTHR47660:SF2">
    <property type="entry name" value="TRANSCRIPTION FACTOR WITH C2H2 AND ZN(2)-CYS(6) DNA BINDING DOMAIN (EUROFUNG)"/>
    <property type="match status" value="1"/>
</dbReference>
<reference evidence="11 12" key="1">
    <citation type="submission" date="2019-07" db="EMBL/GenBank/DDBJ databases">
        <title>Venturia inaequalis Genome Resource.</title>
        <authorList>
            <person name="Lichtner F.J."/>
        </authorList>
    </citation>
    <scope>NUCLEOTIDE SEQUENCE [LARGE SCALE GENOMIC DNA]</scope>
    <source>
        <strain evidence="11 12">DMI_063113</strain>
    </source>
</reference>
<dbReference type="PROSITE" id="PS00463">
    <property type="entry name" value="ZN2_CY6_FUNGAL_1"/>
    <property type="match status" value="1"/>
</dbReference>
<keyword evidence="2 7" id="KW-0863">Zinc-finger</keyword>
<accession>A0A8H3VRB0</accession>
<feature type="signal peptide" evidence="8">
    <location>
        <begin position="1"/>
        <end position="19"/>
    </location>
</feature>
<comment type="caution">
    <text evidence="11">The sequence shown here is derived from an EMBL/GenBank/DDBJ whole genome shotgun (WGS) entry which is preliminary data.</text>
</comment>
<evidence type="ECO:0000256" key="4">
    <source>
        <dbReference type="ARBA" id="ARBA00023015"/>
    </source>
</evidence>
<dbReference type="Pfam" id="PF00172">
    <property type="entry name" value="Zn_clus"/>
    <property type="match status" value="1"/>
</dbReference>
<dbReference type="AlphaFoldDB" id="A0A8H3VRB0"/>
<dbReference type="GO" id="GO:0000981">
    <property type="term" value="F:DNA-binding transcription factor activity, RNA polymerase II-specific"/>
    <property type="evidence" value="ECO:0007669"/>
    <property type="project" value="InterPro"/>
</dbReference>
<proteinExistence type="predicted"/>
<feature type="domain" description="Zn(2)-C6 fungal-type" evidence="9">
    <location>
        <begin position="112"/>
        <end position="141"/>
    </location>
</feature>
<evidence type="ECO:0000259" key="10">
    <source>
        <dbReference type="PROSITE" id="PS50157"/>
    </source>
</evidence>
<dbReference type="GO" id="GO:0006351">
    <property type="term" value="P:DNA-templated transcription"/>
    <property type="evidence" value="ECO:0007669"/>
    <property type="project" value="InterPro"/>
</dbReference>
<evidence type="ECO:0000256" key="6">
    <source>
        <dbReference type="ARBA" id="ARBA00023242"/>
    </source>
</evidence>
<gene>
    <name evidence="11" type="ORF">EG327_004334</name>
</gene>
<evidence type="ECO:0008006" key="13">
    <source>
        <dbReference type="Google" id="ProtNLM"/>
    </source>
</evidence>
<sequence length="920" mass="102836">MYLLPTLIALSLYASEATAQIALPPTKCHLDRTNSGRRWYNYGHCVLEPRNLYACRAGTTVDTQEKPYRCLVCNKRFARTDLLKRHGSVHEPVNADSPKRQRRQDSARVAQACVACAENHVRCEESKPCERCQKKGIPCRSADQMDDESSGNAEAVSGLLQLSQEPALPPHLNATNNLQHLTMKEDSTRLPDMDTQGIASNAQNRSLEFEQQDTTYPTLPPDTGQENQWNFQQPAPMASNPPLMTAQAEAVQDLPGFLRGVLPAPPDATYSLSMPGYISGTWTPRGLLGFGFESNLELNDVDFSFLGNYNANIPFDIETPRSDLAPTTRAGDQATASRSEAFRTSVWRFIPRPHDHAAAEQQHLSLPDVAQGHDSPETRIRLDRRTTSEKLDQCCRDKIIAIVLSTCKRETMFRSVSAFPSVELLDIVLQFYLTSPLSGADSWLHIPTFCSTTKDRTEVLLSSIAAGAVLTPDNSLRKLGFALQEANRVYLGDRFENDNSLILELQLKQAFLLSLEIGLWSGNSRKIELAESFVQPLHTMLRRNGKYRRSSYPAIVPKRDDSGKELAQKWAQWVNQESYIRLVFRAFEFSAQASMALLTTPLVSYSELLLPLPAPKDIWLAPDAESWKRAILSKPDPTARRPSLLDCLNGLDILSSADVIDQTDSCSAFLHAAWSLVWEYRQLASVVKRPSYHWDNSLIMASRYQELVKLLQSFRFICAELPNSTRERLNMTLELILMHLHLSLEDLQLWAGLEGQEEAARVLPSLQAWVRTSTSRQAIWHAGQVLRAAKLLPPRFIHNFSSIAVYHSALAVWSYKLILQAEDGNGQEQQVLLTSLPVIWLDHHDSQDVQRFIALAHGTPSIRGSPGSSPSTYDPNSVLDAAMEILHANHILNSGARPPLVENLIQLMKGLRTASKAPPS</sequence>
<dbReference type="SMART" id="SM00066">
    <property type="entry name" value="GAL4"/>
    <property type="match status" value="1"/>
</dbReference>
<evidence type="ECO:0000256" key="8">
    <source>
        <dbReference type="SAM" id="SignalP"/>
    </source>
</evidence>
<dbReference type="Gene3D" id="3.30.160.60">
    <property type="entry name" value="Classic Zinc Finger"/>
    <property type="match status" value="1"/>
</dbReference>
<dbReference type="PANTHER" id="PTHR47660">
    <property type="entry name" value="TRANSCRIPTION FACTOR WITH C2H2 AND ZN(2)-CYS(6) DNA BINDING DOMAIN (EUROFUNG)-RELATED-RELATED"/>
    <property type="match status" value="1"/>
</dbReference>
<dbReference type="CDD" id="cd00067">
    <property type="entry name" value="GAL4"/>
    <property type="match status" value="1"/>
</dbReference>
<dbReference type="PROSITE" id="PS50157">
    <property type="entry name" value="ZINC_FINGER_C2H2_2"/>
    <property type="match status" value="1"/>
</dbReference>
<dbReference type="Gene3D" id="4.10.240.10">
    <property type="entry name" value="Zn(2)-C6 fungal-type DNA-binding domain"/>
    <property type="match status" value="1"/>
</dbReference>
<dbReference type="PROSITE" id="PS50048">
    <property type="entry name" value="ZN2_CY6_FUNGAL_2"/>
    <property type="match status" value="1"/>
</dbReference>
<dbReference type="Proteomes" id="UP000490939">
    <property type="component" value="Unassembled WGS sequence"/>
</dbReference>
<feature type="chain" id="PRO_5035002914" description="C2H2 type zinc finger domain protein" evidence="8">
    <location>
        <begin position="20"/>
        <end position="920"/>
    </location>
</feature>
<evidence type="ECO:0000256" key="2">
    <source>
        <dbReference type="ARBA" id="ARBA00022771"/>
    </source>
</evidence>
<keyword evidence="4" id="KW-0805">Transcription regulation</keyword>
<evidence type="ECO:0000313" key="12">
    <source>
        <dbReference type="Proteomes" id="UP000490939"/>
    </source>
</evidence>
<evidence type="ECO:0000256" key="1">
    <source>
        <dbReference type="ARBA" id="ARBA00022723"/>
    </source>
</evidence>
<evidence type="ECO:0000256" key="3">
    <source>
        <dbReference type="ARBA" id="ARBA00022833"/>
    </source>
</evidence>
<name>A0A8H3VRB0_VENIN</name>
<protein>
    <recommendedName>
        <fullName evidence="13">C2H2 type zinc finger domain protein</fullName>
    </recommendedName>
</protein>
<keyword evidence="1" id="KW-0479">Metal-binding</keyword>
<dbReference type="FunFam" id="3.30.160.60:FF:000446">
    <property type="entry name" value="Zinc finger protein"/>
    <property type="match status" value="1"/>
</dbReference>
<dbReference type="PROSITE" id="PS00028">
    <property type="entry name" value="ZINC_FINGER_C2H2_1"/>
    <property type="match status" value="1"/>
</dbReference>
<evidence type="ECO:0000256" key="5">
    <source>
        <dbReference type="ARBA" id="ARBA00023163"/>
    </source>
</evidence>
<dbReference type="GO" id="GO:0008270">
    <property type="term" value="F:zinc ion binding"/>
    <property type="evidence" value="ECO:0007669"/>
    <property type="project" value="UniProtKB-KW"/>
</dbReference>
<evidence type="ECO:0000259" key="9">
    <source>
        <dbReference type="PROSITE" id="PS50048"/>
    </source>
</evidence>
<dbReference type="EMBL" id="WNWR01000026">
    <property type="protein sequence ID" value="KAE9993575.1"/>
    <property type="molecule type" value="Genomic_DNA"/>
</dbReference>
<keyword evidence="5" id="KW-0804">Transcription</keyword>
<dbReference type="SUPFAM" id="SSF57701">
    <property type="entry name" value="Zn2/Cys6 DNA-binding domain"/>
    <property type="match status" value="1"/>
</dbReference>
<keyword evidence="12" id="KW-1185">Reference proteome</keyword>
<keyword evidence="3" id="KW-0862">Zinc</keyword>
<dbReference type="InterPro" id="IPR036864">
    <property type="entry name" value="Zn2-C6_fun-type_DNA-bd_sf"/>
</dbReference>
<keyword evidence="6" id="KW-0539">Nucleus</keyword>
<organism evidence="11 12">
    <name type="scientific">Venturia inaequalis</name>
    <name type="common">Apple scab fungus</name>
    <dbReference type="NCBI Taxonomy" id="5025"/>
    <lineage>
        <taxon>Eukaryota</taxon>
        <taxon>Fungi</taxon>
        <taxon>Dikarya</taxon>
        <taxon>Ascomycota</taxon>
        <taxon>Pezizomycotina</taxon>
        <taxon>Dothideomycetes</taxon>
        <taxon>Pleosporomycetidae</taxon>
        <taxon>Venturiales</taxon>
        <taxon>Venturiaceae</taxon>
        <taxon>Venturia</taxon>
    </lineage>
</organism>
<evidence type="ECO:0000256" key="7">
    <source>
        <dbReference type="PROSITE-ProRule" id="PRU00042"/>
    </source>
</evidence>
<dbReference type="SUPFAM" id="SSF57667">
    <property type="entry name" value="beta-beta-alpha zinc fingers"/>
    <property type="match status" value="1"/>
</dbReference>
<feature type="domain" description="C2H2-type" evidence="10">
    <location>
        <begin position="68"/>
        <end position="95"/>
    </location>
</feature>
<dbReference type="InterPro" id="IPR013087">
    <property type="entry name" value="Znf_C2H2_type"/>
</dbReference>
<dbReference type="InterPro" id="IPR001138">
    <property type="entry name" value="Zn2Cys6_DnaBD"/>
</dbReference>
<evidence type="ECO:0000313" key="11">
    <source>
        <dbReference type="EMBL" id="KAE9993575.1"/>
    </source>
</evidence>
<dbReference type="InterPro" id="IPR036236">
    <property type="entry name" value="Znf_C2H2_sf"/>
</dbReference>